<dbReference type="AlphaFoldDB" id="A0A0K2Y1T4"/>
<evidence type="ECO:0000313" key="2">
    <source>
        <dbReference type="Proteomes" id="UP000043437"/>
    </source>
</evidence>
<reference evidence="2" key="1">
    <citation type="submission" date="2014-12" db="EMBL/GenBank/DDBJ databases">
        <authorList>
            <person name="Jaenicke S."/>
        </authorList>
    </citation>
    <scope>NUCLEOTIDE SEQUENCE [LARGE SCALE GENOMIC DNA]</scope>
</reference>
<name>A0A0K2Y1T4_9HELI</name>
<dbReference type="Proteomes" id="UP000043437">
    <property type="component" value="Unassembled WGS sequence"/>
</dbReference>
<protein>
    <submittedName>
        <fullName evidence="1">Uncharacterized protein</fullName>
    </submittedName>
</protein>
<proteinExistence type="predicted"/>
<sequence>MDELLRWVLGTSSLNAKTPARSAWFALMRLAMAWLIFRESLLGFFMRAILSKIGLPRINHKESK</sequence>
<gene>
    <name evidence="1" type="ORF">HAL07_13630</name>
</gene>
<evidence type="ECO:0000313" key="1">
    <source>
        <dbReference type="EMBL" id="CRF52898.1"/>
    </source>
</evidence>
<dbReference type="EMBL" id="CDMG01000009">
    <property type="protein sequence ID" value="CRF52898.1"/>
    <property type="molecule type" value="Genomic_DNA"/>
</dbReference>
<accession>A0A0K2Y1T4</accession>
<organism evidence="1 2">
    <name type="scientific">Helicobacter ailurogastricus</name>
    <dbReference type="NCBI Taxonomy" id="1578720"/>
    <lineage>
        <taxon>Bacteria</taxon>
        <taxon>Pseudomonadati</taxon>
        <taxon>Campylobacterota</taxon>
        <taxon>Epsilonproteobacteria</taxon>
        <taxon>Campylobacterales</taxon>
        <taxon>Helicobacteraceae</taxon>
        <taxon>Helicobacter</taxon>
    </lineage>
</organism>